<sequence>MHGCRVSYISDLILYEMCVHKKKGKGAAGKSKRAGTGKSKEKTKKAGSDTLKDSKSDQQPVGAAGAAPEKDDDQNMMAKPCSDDVLKKGEWKYHSKEFA</sequence>
<reference evidence="2 3" key="2">
    <citation type="submission" date="2018-11" db="EMBL/GenBank/DDBJ databases">
        <authorList>
            <consortium name="Pathogen Informatics"/>
        </authorList>
    </citation>
    <scope>NUCLEOTIDE SEQUENCE [LARGE SCALE GENOMIC DNA]</scope>
    <source>
        <strain evidence="2 3">MHpl1</strain>
    </source>
</reference>
<dbReference type="WBParaSite" id="HPLM_0002193301-mRNA-1">
    <property type="protein sequence ID" value="HPLM_0002193301-mRNA-1"/>
    <property type="gene ID" value="HPLM_0002193301"/>
</dbReference>
<evidence type="ECO:0000313" key="3">
    <source>
        <dbReference type="Proteomes" id="UP000268014"/>
    </source>
</evidence>
<feature type="region of interest" description="Disordered" evidence="1">
    <location>
        <begin position="22"/>
        <end position="81"/>
    </location>
</feature>
<feature type="compositionally biased region" description="Basic residues" evidence="1">
    <location>
        <begin position="22"/>
        <end position="37"/>
    </location>
</feature>
<evidence type="ECO:0000256" key="1">
    <source>
        <dbReference type="SAM" id="MobiDB-lite"/>
    </source>
</evidence>
<gene>
    <name evidence="2" type="ORF">HPLM_LOCUS21922</name>
</gene>
<dbReference type="EMBL" id="UZAF01024686">
    <property type="protein sequence ID" value="VDO94079.1"/>
    <property type="molecule type" value="Genomic_DNA"/>
</dbReference>
<keyword evidence="3" id="KW-1185">Reference proteome</keyword>
<dbReference type="Proteomes" id="UP000268014">
    <property type="component" value="Unassembled WGS sequence"/>
</dbReference>
<feature type="compositionally biased region" description="Basic and acidic residues" evidence="1">
    <location>
        <begin position="38"/>
        <end position="56"/>
    </location>
</feature>
<name>A0A0N4XC38_HAEPC</name>
<protein>
    <submittedName>
        <fullName evidence="2 4">Uncharacterized protein</fullName>
    </submittedName>
</protein>
<accession>A0A0N4XC38</accession>
<organism evidence="4">
    <name type="scientific">Haemonchus placei</name>
    <name type="common">Barber's pole worm</name>
    <dbReference type="NCBI Taxonomy" id="6290"/>
    <lineage>
        <taxon>Eukaryota</taxon>
        <taxon>Metazoa</taxon>
        <taxon>Ecdysozoa</taxon>
        <taxon>Nematoda</taxon>
        <taxon>Chromadorea</taxon>
        <taxon>Rhabditida</taxon>
        <taxon>Rhabditina</taxon>
        <taxon>Rhabditomorpha</taxon>
        <taxon>Strongyloidea</taxon>
        <taxon>Trichostrongylidae</taxon>
        <taxon>Haemonchus</taxon>
    </lineage>
</organism>
<dbReference type="AlphaFoldDB" id="A0A0N4XC38"/>
<evidence type="ECO:0000313" key="4">
    <source>
        <dbReference type="WBParaSite" id="HPLM_0002193301-mRNA-1"/>
    </source>
</evidence>
<reference evidence="4" key="1">
    <citation type="submission" date="2017-02" db="UniProtKB">
        <authorList>
            <consortium name="WormBaseParasite"/>
        </authorList>
    </citation>
    <scope>IDENTIFICATION</scope>
</reference>
<evidence type="ECO:0000313" key="2">
    <source>
        <dbReference type="EMBL" id="VDO94079.1"/>
    </source>
</evidence>
<proteinExistence type="predicted"/>